<proteinExistence type="predicted"/>
<dbReference type="RefSeq" id="WP_181758868.1">
    <property type="nucleotide sequence ID" value="NZ_BMCR01000002.1"/>
</dbReference>
<dbReference type="SUPFAM" id="SSF55073">
    <property type="entry name" value="Nucleotide cyclase"/>
    <property type="match status" value="1"/>
</dbReference>
<dbReference type="PANTHER" id="PTHR45138">
    <property type="entry name" value="REGULATORY COMPONENTS OF SENSORY TRANSDUCTION SYSTEM"/>
    <property type="match status" value="1"/>
</dbReference>
<dbReference type="InterPro" id="IPR011006">
    <property type="entry name" value="CheY-like_superfamily"/>
</dbReference>
<dbReference type="InterPro" id="IPR050469">
    <property type="entry name" value="Diguanylate_Cyclase"/>
</dbReference>
<dbReference type="GO" id="GO:0005886">
    <property type="term" value="C:plasma membrane"/>
    <property type="evidence" value="ECO:0007669"/>
    <property type="project" value="TreeGrafter"/>
</dbReference>
<feature type="domain" description="Response regulatory" evidence="4">
    <location>
        <begin position="4"/>
        <end position="120"/>
    </location>
</feature>
<dbReference type="Pfam" id="PF00072">
    <property type="entry name" value="Response_reg"/>
    <property type="match status" value="2"/>
</dbReference>
<dbReference type="Proteomes" id="UP000559404">
    <property type="component" value="Unassembled WGS sequence"/>
</dbReference>
<dbReference type="InterPro" id="IPR043128">
    <property type="entry name" value="Rev_trsase/Diguanyl_cyclase"/>
</dbReference>
<evidence type="ECO:0000256" key="2">
    <source>
        <dbReference type="ARBA" id="ARBA00034247"/>
    </source>
</evidence>
<dbReference type="Gene3D" id="3.30.70.270">
    <property type="match status" value="1"/>
</dbReference>
<dbReference type="InterPro" id="IPR029787">
    <property type="entry name" value="Nucleotide_cyclase"/>
</dbReference>
<feature type="modified residue" description="4-aspartylphosphate" evidence="3">
    <location>
        <position position="202"/>
    </location>
</feature>
<feature type="domain" description="GGDEF" evidence="5">
    <location>
        <begin position="319"/>
        <end position="454"/>
    </location>
</feature>
<dbReference type="SMART" id="SM00448">
    <property type="entry name" value="REC"/>
    <property type="match status" value="2"/>
</dbReference>
<sequence>MTGRVLVVDDVKANIRLLEARLAVDYFEVEAATSGEEALALVEEWPCDIVLLDVMMPGLDGFEVCRRLKANRRTAHIPVILITALDRAEDRIEGFRAGADDFLTKPVNDLALIARVKNLVGLKRATDELRMRALTGSQFGGGSGFEEPEQGRKTLLLVDDNPQTREHLLEILRPEFRVEVESSAPQALIRAAEQDFDTLIVDLALGGYDALRLCSQLRALERTRLVPIMLLTGPQDGVRVIRALELGVNDHVARPIEKTEFLLRVRAQVRHKVGNDRLLSDVEETIAMAITDPLTGLCNRRYLQRHLTTQIRQAEEQGEPLALLLLDIDHFKVINDTHGHDVGDVVIREFAHRLRAHTRGLDLACRFGGEEFIILLPETNAENAANAAERLRRVIMDKPFSPGTGEEGIAVTASIGVAEYLGEKDGGDALIRRADQALYAAKRAGRNRIALDEGAADKRIGKEAVVPPLARKTMG</sequence>
<evidence type="ECO:0000259" key="4">
    <source>
        <dbReference type="PROSITE" id="PS50110"/>
    </source>
</evidence>
<dbReference type="InterPro" id="IPR001789">
    <property type="entry name" value="Sig_transdc_resp-reg_receiver"/>
</dbReference>
<dbReference type="CDD" id="cd01949">
    <property type="entry name" value="GGDEF"/>
    <property type="match status" value="1"/>
</dbReference>
<dbReference type="CDD" id="cd17538">
    <property type="entry name" value="REC_D1_PleD-like"/>
    <property type="match status" value="1"/>
</dbReference>
<keyword evidence="3" id="KW-0597">Phosphoprotein</keyword>
<organism evidence="6 7">
    <name type="scientific">Stappia taiwanensis</name>
    <dbReference type="NCBI Taxonomy" id="992267"/>
    <lineage>
        <taxon>Bacteria</taxon>
        <taxon>Pseudomonadati</taxon>
        <taxon>Pseudomonadota</taxon>
        <taxon>Alphaproteobacteria</taxon>
        <taxon>Hyphomicrobiales</taxon>
        <taxon>Stappiaceae</taxon>
        <taxon>Stappia</taxon>
    </lineage>
</organism>
<dbReference type="EC" id="2.7.7.65" evidence="1"/>
<protein>
    <recommendedName>
        <fullName evidence="1">diguanylate cyclase</fullName>
        <ecNumber evidence="1">2.7.7.65</ecNumber>
    </recommendedName>
</protein>
<feature type="domain" description="Response regulatory" evidence="4">
    <location>
        <begin position="154"/>
        <end position="269"/>
    </location>
</feature>
<dbReference type="SUPFAM" id="SSF52172">
    <property type="entry name" value="CheY-like"/>
    <property type="match status" value="2"/>
</dbReference>
<reference evidence="6 7" key="2">
    <citation type="submission" date="2020-08" db="EMBL/GenBank/DDBJ databases">
        <title>Stappia taiwanensis sp. nov., isolated from a coastal thermal spring.</title>
        <authorList>
            <person name="Kampfer P."/>
        </authorList>
    </citation>
    <scope>NUCLEOTIDE SEQUENCE [LARGE SCALE GENOMIC DNA]</scope>
    <source>
        <strain evidence="6 7">DSM 23284</strain>
    </source>
</reference>
<dbReference type="PROSITE" id="PS50110">
    <property type="entry name" value="RESPONSE_REGULATORY"/>
    <property type="match status" value="2"/>
</dbReference>
<dbReference type="GO" id="GO:0043709">
    <property type="term" value="P:cell adhesion involved in single-species biofilm formation"/>
    <property type="evidence" value="ECO:0007669"/>
    <property type="project" value="TreeGrafter"/>
</dbReference>
<evidence type="ECO:0000256" key="3">
    <source>
        <dbReference type="PROSITE-ProRule" id="PRU00169"/>
    </source>
</evidence>
<reference evidence="6 7" key="1">
    <citation type="submission" date="2020-07" db="EMBL/GenBank/DDBJ databases">
        <authorList>
            <person name="Li M."/>
        </authorList>
    </citation>
    <scope>NUCLEOTIDE SEQUENCE [LARGE SCALE GENOMIC DNA]</scope>
    <source>
        <strain evidence="6 7">DSM 23284</strain>
    </source>
</reference>
<dbReference type="GO" id="GO:0052621">
    <property type="term" value="F:diguanylate cyclase activity"/>
    <property type="evidence" value="ECO:0007669"/>
    <property type="project" value="UniProtKB-EC"/>
</dbReference>
<dbReference type="SMART" id="SM00267">
    <property type="entry name" value="GGDEF"/>
    <property type="match status" value="1"/>
</dbReference>
<dbReference type="GO" id="GO:1902201">
    <property type="term" value="P:negative regulation of bacterial-type flagellum-dependent cell motility"/>
    <property type="evidence" value="ECO:0007669"/>
    <property type="project" value="TreeGrafter"/>
</dbReference>
<dbReference type="FunFam" id="3.40.50.2300:FF:000574">
    <property type="entry name" value="Response regulator PleD"/>
    <property type="match status" value="1"/>
</dbReference>
<evidence type="ECO:0000313" key="6">
    <source>
        <dbReference type="EMBL" id="MBA4610686.1"/>
    </source>
</evidence>
<feature type="modified residue" description="4-aspartylphosphate" evidence="3">
    <location>
        <position position="53"/>
    </location>
</feature>
<accession>A0A838XQ15</accession>
<gene>
    <name evidence="6" type="ORF">H1W37_03405</name>
</gene>
<dbReference type="NCBIfam" id="NF007135">
    <property type="entry name" value="PRK09581.1"/>
    <property type="match status" value="1"/>
</dbReference>
<dbReference type="Gene3D" id="3.40.50.2300">
    <property type="match status" value="2"/>
</dbReference>
<dbReference type="FunFam" id="3.30.70.270:FF:000001">
    <property type="entry name" value="Diguanylate cyclase domain protein"/>
    <property type="match status" value="1"/>
</dbReference>
<comment type="catalytic activity">
    <reaction evidence="2">
        <text>2 GTP = 3',3'-c-di-GMP + 2 diphosphate</text>
        <dbReference type="Rhea" id="RHEA:24898"/>
        <dbReference type="ChEBI" id="CHEBI:33019"/>
        <dbReference type="ChEBI" id="CHEBI:37565"/>
        <dbReference type="ChEBI" id="CHEBI:58805"/>
        <dbReference type="EC" id="2.7.7.65"/>
    </reaction>
</comment>
<evidence type="ECO:0000313" key="7">
    <source>
        <dbReference type="Proteomes" id="UP000559404"/>
    </source>
</evidence>
<evidence type="ECO:0000256" key="1">
    <source>
        <dbReference type="ARBA" id="ARBA00012528"/>
    </source>
</evidence>
<dbReference type="AlphaFoldDB" id="A0A838XQ15"/>
<evidence type="ECO:0000259" key="5">
    <source>
        <dbReference type="PROSITE" id="PS50887"/>
    </source>
</evidence>
<dbReference type="Pfam" id="PF00990">
    <property type="entry name" value="GGDEF"/>
    <property type="match status" value="1"/>
</dbReference>
<dbReference type="EMBL" id="JACEON010000002">
    <property type="protein sequence ID" value="MBA4610686.1"/>
    <property type="molecule type" value="Genomic_DNA"/>
</dbReference>
<dbReference type="PANTHER" id="PTHR45138:SF9">
    <property type="entry name" value="DIGUANYLATE CYCLASE DGCM-RELATED"/>
    <property type="match status" value="1"/>
</dbReference>
<name>A0A838XQ15_9HYPH</name>
<comment type="caution">
    <text evidence="6">The sequence shown here is derived from an EMBL/GenBank/DDBJ whole genome shotgun (WGS) entry which is preliminary data.</text>
</comment>
<dbReference type="NCBIfam" id="TIGR00254">
    <property type="entry name" value="GGDEF"/>
    <property type="match status" value="1"/>
</dbReference>
<dbReference type="GO" id="GO:0000160">
    <property type="term" value="P:phosphorelay signal transduction system"/>
    <property type="evidence" value="ECO:0007669"/>
    <property type="project" value="InterPro"/>
</dbReference>
<dbReference type="PROSITE" id="PS50887">
    <property type="entry name" value="GGDEF"/>
    <property type="match status" value="1"/>
</dbReference>
<dbReference type="InterPro" id="IPR000160">
    <property type="entry name" value="GGDEF_dom"/>
</dbReference>
<keyword evidence="7" id="KW-1185">Reference proteome</keyword>